<dbReference type="Proteomes" id="UP000777482">
    <property type="component" value="Unassembled WGS sequence"/>
</dbReference>
<evidence type="ECO:0000313" key="2">
    <source>
        <dbReference type="EMBL" id="KAG0666935.1"/>
    </source>
</evidence>
<proteinExistence type="predicted"/>
<evidence type="ECO:0000256" key="1">
    <source>
        <dbReference type="SAM" id="MobiDB-lite"/>
    </source>
</evidence>
<feature type="compositionally biased region" description="Polar residues" evidence="1">
    <location>
        <begin position="217"/>
        <end position="229"/>
    </location>
</feature>
<feature type="region of interest" description="Disordered" evidence="1">
    <location>
        <begin position="33"/>
        <end position="68"/>
    </location>
</feature>
<feature type="region of interest" description="Disordered" evidence="1">
    <location>
        <begin position="184"/>
        <end position="321"/>
    </location>
</feature>
<gene>
    <name evidence="2" type="ORF">C6P46_003645</name>
</gene>
<accession>A0A9P6W8I1</accession>
<dbReference type="OrthoDB" id="424402at2759"/>
<dbReference type="AlphaFoldDB" id="A0A9P6W8I1"/>
<dbReference type="EMBL" id="PUHQ01000003">
    <property type="protein sequence ID" value="KAG0666935.1"/>
    <property type="molecule type" value="Genomic_DNA"/>
</dbReference>
<feature type="compositionally biased region" description="Pro residues" evidence="1">
    <location>
        <begin position="40"/>
        <end position="49"/>
    </location>
</feature>
<protein>
    <submittedName>
        <fullName evidence="2">Uncharacterized protein</fullName>
    </submittedName>
</protein>
<feature type="compositionally biased region" description="Low complexity" evidence="1">
    <location>
        <begin position="305"/>
        <end position="315"/>
    </location>
</feature>
<sequence>MLPAFEPLRVASHTDMTAAVKFSLENLATASKRPLVLHTLPPPPPPPPSSSSSPEPEPSTSAAQISSKQVETAVDAIPKLVSILEIIKREFPSCSGTSGGAKPNDLPPLHQYTRLTTFETALDFQHLPFAEIQAEDRDLEAVRQELVQLEWLSGRAGKAKRPRKRHSPCMLVVLSREPLSALAKSPHYTYQKPMPRSKKRPRTVLPEEAMSSEALPLTSTPLPGQGTNQRGRRQALPDPSQAGAAHRPTKSAANDSAGKSVPAATSVAGGEAEEQTMKKKKPNRRRTRRKPRQETETAGDGPTAEGGQAAEASAQRMDISA</sequence>
<reference evidence="2 3" key="1">
    <citation type="submission" date="2020-11" db="EMBL/GenBank/DDBJ databases">
        <title>Kefir isolates.</title>
        <authorList>
            <person name="Marcisauskas S."/>
            <person name="Kim Y."/>
            <person name="Blasche S."/>
        </authorList>
    </citation>
    <scope>NUCLEOTIDE SEQUENCE [LARGE SCALE GENOMIC DNA]</scope>
    <source>
        <strain evidence="2 3">KR</strain>
    </source>
</reference>
<name>A0A9P6W8I1_RHOMI</name>
<comment type="caution">
    <text evidence="2">The sequence shown here is derived from an EMBL/GenBank/DDBJ whole genome shotgun (WGS) entry which is preliminary data.</text>
</comment>
<feature type="compositionally biased region" description="Basic residues" evidence="1">
    <location>
        <begin position="278"/>
        <end position="291"/>
    </location>
</feature>
<keyword evidence="3" id="KW-1185">Reference proteome</keyword>
<organism evidence="2 3">
    <name type="scientific">Rhodotorula mucilaginosa</name>
    <name type="common">Yeast</name>
    <name type="synonym">Rhodotorula rubra</name>
    <dbReference type="NCBI Taxonomy" id="5537"/>
    <lineage>
        <taxon>Eukaryota</taxon>
        <taxon>Fungi</taxon>
        <taxon>Dikarya</taxon>
        <taxon>Basidiomycota</taxon>
        <taxon>Pucciniomycotina</taxon>
        <taxon>Microbotryomycetes</taxon>
        <taxon>Sporidiobolales</taxon>
        <taxon>Sporidiobolaceae</taxon>
        <taxon>Rhodotorula</taxon>
    </lineage>
</organism>
<evidence type="ECO:0000313" key="3">
    <source>
        <dbReference type="Proteomes" id="UP000777482"/>
    </source>
</evidence>